<dbReference type="KEGG" id="psoj:PHYSODRAFT_306657"/>
<reference evidence="1 2" key="1">
    <citation type="journal article" date="2006" name="Science">
        <title>Phytophthora genome sequences uncover evolutionary origins and mechanisms of pathogenesis.</title>
        <authorList>
            <person name="Tyler B.M."/>
            <person name="Tripathy S."/>
            <person name="Zhang X."/>
            <person name="Dehal P."/>
            <person name="Jiang R.H."/>
            <person name="Aerts A."/>
            <person name="Arredondo F.D."/>
            <person name="Baxter L."/>
            <person name="Bensasson D."/>
            <person name="Beynon J.L."/>
            <person name="Chapman J."/>
            <person name="Damasceno C.M."/>
            <person name="Dorrance A.E."/>
            <person name="Dou D."/>
            <person name="Dickerman A.W."/>
            <person name="Dubchak I.L."/>
            <person name="Garbelotto M."/>
            <person name="Gijzen M."/>
            <person name="Gordon S.G."/>
            <person name="Govers F."/>
            <person name="Grunwald N.J."/>
            <person name="Huang W."/>
            <person name="Ivors K.L."/>
            <person name="Jones R.W."/>
            <person name="Kamoun S."/>
            <person name="Krampis K."/>
            <person name="Lamour K.H."/>
            <person name="Lee M.K."/>
            <person name="McDonald W.H."/>
            <person name="Medina M."/>
            <person name="Meijer H.J."/>
            <person name="Nordberg E.K."/>
            <person name="Maclean D.J."/>
            <person name="Ospina-Giraldo M.D."/>
            <person name="Morris P.F."/>
            <person name="Phuntumart V."/>
            <person name="Putnam N.H."/>
            <person name="Rash S."/>
            <person name="Rose J.K."/>
            <person name="Sakihama Y."/>
            <person name="Salamov A.A."/>
            <person name="Savidor A."/>
            <person name="Scheuring C.F."/>
            <person name="Smith B.M."/>
            <person name="Sobral B.W."/>
            <person name="Terry A."/>
            <person name="Torto-Alalibo T.A."/>
            <person name="Win J."/>
            <person name="Xu Z."/>
            <person name="Zhang H."/>
            <person name="Grigoriev I.V."/>
            <person name="Rokhsar D.S."/>
            <person name="Boore J.L."/>
        </authorList>
    </citation>
    <scope>NUCLEOTIDE SEQUENCE [LARGE SCALE GENOMIC DNA]</scope>
    <source>
        <strain evidence="1 2">P6497</strain>
    </source>
</reference>
<dbReference type="EMBL" id="JH159162">
    <property type="protein sequence ID" value="EGZ07488.1"/>
    <property type="molecule type" value="Genomic_DNA"/>
</dbReference>
<proteinExistence type="predicted"/>
<protein>
    <submittedName>
        <fullName evidence="1">Uncharacterized protein</fullName>
    </submittedName>
</protein>
<dbReference type="SMR" id="G5AA59"/>
<dbReference type="RefSeq" id="XP_009537054.1">
    <property type="nucleotide sequence ID" value="XM_009538759.1"/>
</dbReference>
<keyword evidence="2" id="KW-1185">Reference proteome</keyword>
<dbReference type="InParanoid" id="G5AA59"/>
<dbReference type="AlphaFoldDB" id="G5AA59"/>
<dbReference type="Proteomes" id="UP000002640">
    <property type="component" value="Unassembled WGS sequence"/>
</dbReference>
<name>G5AA59_PHYSP</name>
<gene>
    <name evidence="1" type="ORF">PHYSODRAFT_306657</name>
</gene>
<sequence length="109" mass="12484">MDEQKASYSALLADQVKRMEARHKEELRPAAQKLELSNQELQSAQTTKLNLVKELRKVRAEVFQARRRFEAEQYQTKVALQQIKVARRRTTGLLSLLNAGFGGAEPARF</sequence>
<accession>G5AA59</accession>
<evidence type="ECO:0000313" key="1">
    <source>
        <dbReference type="EMBL" id="EGZ07488.1"/>
    </source>
</evidence>
<evidence type="ECO:0000313" key="2">
    <source>
        <dbReference type="Proteomes" id="UP000002640"/>
    </source>
</evidence>
<dbReference type="GeneID" id="20642764"/>
<organism evidence="1 2">
    <name type="scientific">Phytophthora sojae (strain P6497)</name>
    <name type="common">Soybean stem and root rot agent</name>
    <name type="synonym">Phytophthora megasperma f. sp. glycines</name>
    <dbReference type="NCBI Taxonomy" id="1094619"/>
    <lineage>
        <taxon>Eukaryota</taxon>
        <taxon>Sar</taxon>
        <taxon>Stramenopiles</taxon>
        <taxon>Oomycota</taxon>
        <taxon>Peronosporomycetes</taxon>
        <taxon>Peronosporales</taxon>
        <taxon>Peronosporaceae</taxon>
        <taxon>Phytophthora</taxon>
    </lineage>
</organism>